<feature type="transmembrane region" description="Helical" evidence="13">
    <location>
        <begin position="78"/>
        <end position="106"/>
    </location>
</feature>
<dbReference type="PRINTS" id="PR00950">
    <property type="entry name" value="TYPE3IMSPROT"/>
</dbReference>
<dbReference type="InterPro" id="IPR006136">
    <property type="entry name" value="FlhB"/>
</dbReference>
<keyword evidence="14" id="KW-0282">Flagellum</keyword>
<proteinExistence type="inferred from homology"/>
<keyword evidence="9 13" id="KW-1133">Transmembrane helix</keyword>
<dbReference type="EMBL" id="CP123872">
    <property type="protein sequence ID" value="WND02148.1"/>
    <property type="molecule type" value="Genomic_DNA"/>
</dbReference>
<evidence type="ECO:0000256" key="3">
    <source>
        <dbReference type="ARBA" id="ARBA00021622"/>
    </source>
</evidence>
<comment type="subcellular location">
    <subcellularLocation>
        <location evidence="1">Cell membrane</location>
        <topology evidence="1">Multi-pass membrane protein</topology>
    </subcellularLocation>
</comment>
<dbReference type="InterPro" id="IPR029025">
    <property type="entry name" value="T3SS_substrate_exporter_C"/>
</dbReference>
<name>A0AA52EFG9_9PROT</name>
<evidence type="ECO:0000256" key="7">
    <source>
        <dbReference type="ARBA" id="ARBA00022795"/>
    </source>
</evidence>
<dbReference type="NCBIfam" id="TIGR00328">
    <property type="entry name" value="flhB"/>
    <property type="match status" value="1"/>
</dbReference>
<organism evidence="14 15">
    <name type="scientific">Temperatibacter marinus</name>
    <dbReference type="NCBI Taxonomy" id="1456591"/>
    <lineage>
        <taxon>Bacteria</taxon>
        <taxon>Pseudomonadati</taxon>
        <taxon>Pseudomonadota</taxon>
        <taxon>Alphaproteobacteria</taxon>
        <taxon>Kordiimonadales</taxon>
        <taxon>Temperatibacteraceae</taxon>
        <taxon>Temperatibacter</taxon>
    </lineage>
</organism>
<evidence type="ECO:0000256" key="11">
    <source>
        <dbReference type="ARBA" id="ARBA00023225"/>
    </source>
</evidence>
<dbReference type="AlphaFoldDB" id="A0AA52EFG9"/>
<keyword evidence="15" id="KW-1185">Reference proteome</keyword>
<evidence type="ECO:0000256" key="9">
    <source>
        <dbReference type="ARBA" id="ARBA00022989"/>
    </source>
</evidence>
<keyword evidence="14" id="KW-0969">Cilium</keyword>
<dbReference type="FunFam" id="3.40.1690.10:FF:000001">
    <property type="entry name" value="Flagellar biosynthetic protein FlhB"/>
    <property type="match status" value="1"/>
</dbReference>
<dbReference type="SUPFAM" id="SSF160544">
    <property type="entry name" value="EscU C-terminal domain-like"/>
    <property type="match status" value="1"/>
</dbReference>
<dbReference type="GO" id="GO:0009306">
    <property type="term" value="P:protein secretion"/>
    <property type="evidence" value="ECO:0007669"/>
    <property type="project" value="InterPro"/>
</dbReference>
<gene>
    <name evidence="13 14" type="primary">flhB</name>
    <name evidence="14" type="ORF">QGN29_11365</name>
</gene>
<keyword evidence="7 13" id="KW-1005">Bacterial flagellum biogenesis</keyword>
<keyword evidence="8 13" id="KW-0653">Protein transport</keyword>
<comment type="similarity">
    <text evidence="2 13">Belongs to the type III secretion exporter family.</text>
</comment>
<keyword evidence="14" id="KW-0966">Cell projection</keyword>
<evidence type="ECO:0000256" key="5">
    <source>
        <dbReference type="ARBA" id="ARBA00022475"/>
    </source>
</evidence>
<evidence type="ECO:0000256" key="12">
    <source>
        <dbReference type="ARBA" id="ARBA00025078"/>
    </source>
</evidence>
<evidence type="ECO:0000256" key="13">
    <source>
        <dbReference type="RuleBase" id="RU364091"/>
    </source>
</evidence>
<feature type="transmembrane region" description="Helical" evidence="13">
    <location>
        <begin position="185"/>
        <end position="211"/>
    </location>
</feature>
<sequence>MADEDQDSKTEEATPKKLEDAKKKGQVLQSQEIKNWFAFLGMVVIFVGWIPILASAVFTELKFHLSNIDLIPFGGQAITNWMIDLILVLALYLSVPAGVIILMTLIATRAQHEFIFTLEKLKPNFKKLDPIQGSKKFFSAQILIELVKTILKLIFVSTVTFLLIFPQRDKLDEMLTTPTASMIETVYYFVLQLLIAMLLLVTIIAFIDYTYQRYKFYKGLMMTKQEVKDEHKQSDGDPQVKGRLRKIRMERAMQRMMSSVPNADVVVTNPTHFAVALEYKHGQMDVPVLLAKGVDNIAFKIREVAEEHGVPIMEDPPLARLLYATVEIDQEIPPEHYKAVAGIISRIIKLGKTRVNMGRTP</sequence>
<keyword evidence="10 13" id="KW-0472">Membrane</keyword>
<evidence type="ECO:0000256" key="4">
    <source>
        <dbReference type="ARBA" id="ARBA00022448"/>
    </source>
</evidence>
<evidence type="ECO:0000256" key="8">
    <source>
        <dbReference type="ARBA" id="ARBA00022927"/>
    </source>
</evidence>
<evidence type="ECO:0000313" key="14">
    <source>
        <dbReference type="EMBL" id="WND02148.1"/>
    </source>
</evidence>
<comment type="function">
    <text evidence="12 13">Required for formation of the rod structure in the basal body of the flagellar apparatus. Together with FliI and FliH, may constitute the export apparatus of flagellin.</text>
</comment>
<evidence type="ECO:0000256" key="2">
    <source>
        <dbReference type="ARBA" id="ARBA00010690"/>
    </source>
</evidence>
<dbReference type="Proteomes" id="UP001268683">
    <property type="component" value="Chromosome"/>
</dbReference>
<keyword evidence="11 13" id="KW-1006">Bacterial flagellum protein export</keyword>
<dbReference type="GO" id="GO:0005886">
    <property type="term" value="C:plasma membrane"/>
    <property type="evidence" value="ECO:0007669"/>
    <property type="project" value="UniProtKB-SubCell"/>
</dbReference>
<dbReference type="KEGG" id="tmk:QGN29_11365"/>
<dbReference type="Gene3D" id="6.10.250.2080">
    <property type="match status" value="1"/>
</dbReference>
<dbReference type="GO" id="GO:0044780">
    <property type="term" value="P:bacterial-type flagellum assembly"/>
    <property type="evidence" value="ECO:0007669"/>
    <property type="project" value="InterPro"/>
</dbReference>
<evidence type="ECO:0000256" key="6">
    <source>
        <dbReference type="ARBA" id="ARBA00022692"/>
    </source>
</evidence>
<keyword evidence="4 13" id="KW-0813">Transport</keyword>
<evidence type="ECO:0000256" key="1">
    <source>
        <dbReference type="ARBA" id="ARBA00004651"/>
    </source>
</evidence>
<feature type="transmembrane region" description="Helical" evidence="13">
    <location>
        <begin position="142"/>
        <end position="165"/>
    </location>
</feature>
<dbReference type="Gene3D" id="3.40.1690.10">
    <property type="entry name" value="secretion proteins EscU"/>
    <property type="match status" value="1"/>
</dbReference>
<keyword evidence="6 13" id="KW-0812">Transmembrane</keyword>
<dbReference type="PANTHER" id="PTHR30531:SF12">
    <property type="entry name" value="FLAGELLAR BIOSYNTHETIC PROTEIN FLHB"/>
    <property type="match status" value="1"/>
</dbReference>
<evidence type="ECO:0000256" key="10">
    <source>
        <dbReference type="ARBA" id="ARBA00023136"/>
    </source>
</evidence>
<dbReference type="Pfam" id="PF01312">
    <property type="entry name" value="Bac_export_2"/>
    <property type="match status" value="1"/>
</dbReference>
<dbReference type="RefSeq" id="WP_310797983.1">
    <property type="nucleotide sequence ID" value="NZ_CP123872.1"/>
</dbReference>
<reference evidence="14" key="1">
    <citation type="submission" date="2023-04" db="EMBL/GenBank/DDBJ databases">
        <title>Complete genome sequence of Temperatibacter marinus.</title>
        <authorList>
            <person name="Rong J.-C."/>
            <person name="Yi M.-L."/>
            <person name="Zhao Q."/>
        </authorList>
    </citation>
    <scope>NUCLEOTIDE SEQUENCE</scope>
    <source>
        <strain evidence="14">NBRC 110045</strain>
    </source>
</reference>
<dbReference type="InterPro" id="IPR006135">
    <property type="entry name" value="T3SS_substrate_exporter"/>
</dbReference>
<evidence type="ECO:0000313" key="15">
    <source>
        <dbReference type="Proteomes" id="UP001268683"/>
    </source>
</evidence>
<keyword evidence="5 13" id="KW-1003">Cell membrane</keyword>
<protein>
    <recommendedName>
        <fullName evidence="3 13">Flagellar biosynthetic protein FlhB</fullName>
    </recommendedName>
</protein>
<accession>A0AA52EFG9</accession>
<feature type="transmembrane region" description="Helical" evidence="13">
    <location>
        <begin position="36"/>
        <end position="58"/>
    </location>
</feature>
<dbReference type="PANTHER" id="PTHR30531">
    <property type="entry name" value="FLAGELLAR BIOSYNTHETIC PROTEIN FLHB"/>
    <property type="match status" value="1"/>
</dbReference>